<evidence type="ECO:0000256" key="4">
    <source>
        <dbReference type="ARBA" id="ARBA00022801"/>
    </source>
</evidence>
<comment type="similarity">
    <text evidence="2">Belongs to the metallo-beta-lactamase superfamily.</text>
</comment>
<proteinExistence type="inferred from homology"/>
<feature type="transmembrane region" description="Helical" evidence="6">
    <location>
        <begin position="140"/>
        <end position="159"/>
    </location>
</feature>
<feature type="transmembrane region" description="Helical" evidence="6">
    <location>
        <begin position="73"/>
        <end position="96"/>
    </location>
</feature>
<evidence type="ECO:0000259" key="7">
    <source>
        <dbReference type="SMART" id="SM00849"/>
    </source>
</evidence>
<dbReference type="GO" id="GO:0046872">
    <property type="term" value="F:metal ion binding"/>
    <property type="evidence" value="ECO:0007669"/>
    <property type="project" value="UniProtKB-KW"/>
</dbReference>
<organism evidence="8 9">
    <name type="scientific">Clostridium isatidis</name>
    <dbReference type="NCBI Taxonomy" id="182773"/>
    <lineage>
        <taxon>Bacteria</taxon>
        <taxon>Bacillati</taxon>
        <taxon>Bacillota</taxon>
        <taxon>Clostridia</taxon>
        <taxon>Eubacteriales</taxon>
        <taxon>Clostridiaceae</taxon>
        <taxon>Clostridium</taxon>
    </lineage>
</organism>
<keyword evidence="4" id="KW-0378">Hydrolase</keyword>
<gene>
    <name evidence="8" type="ORF">BEN51_04955</name>
</gene>
<dbReference type="InterPro" id="IPR036866">
    <property type="entry name" value="RibonucZ/Hydroxyglut_hydro"/>
</dbReference>
<dbReference type="CDD" id="cd07729">
    <property type="entry name" value="AHL_lactonase_MBL-fold"/>
    <property type="match status" value="1"/>
</dbReference>
<dbReference type="EMBL" id="CP016786">
    <property type="protein sequence ID" value="ASW42840.1"/>
    <property type="molecule type" value="Genomic_DNA"/>
</dbReference>
<dbReference type="SUPFAM" id="SSF56281">
    <property type="entry name" value="Metallo-hydrolase/oxidoreductase"/>
    <property type="match status" value="1"/>
</dbReference>
<evidence type="ECO:0000313" key="9">
    <source>
        <dbReference type="Proteomes" id="UP000264883"/>
    </source>
</evidence>
<evidence type="ECO:0000256" key="2">
    <source>
        <dbReference type="ARBA" id="ARBA00007749"/>
    </source>
</evidence>
<dbReference type="PANTHER" id="PTHR42978">
    <property type="entry name" value="QUORUM-QUENCHING LACTONASE YTNP-RELATED-RELATED"/>
    <property type="match status" value="1"/>
</dbReference>
<feature type="transmembrane region" description="Helical" evidence="6">
    <location>
        <begin position="102"/>
        <end position="119"/>
    </location>
</feature>
<accession>A0A343JBD2</accession>
<feature type="transmembrane region" description="Helical" evidence="6">
    <location>
        <begin position="39"/>
        <end position="61"/>
    </location>
</feature>
<dbReference type="SMART" id="SM00849">
    <property type="entry name" value="Lactamase_B"/>
    <property type="match status" value="1"/>
</dbReference>
<keyword evidence="6" id="KW-0472">Membrane</keyword>
<keyword evidence="3" id="KW-0479">Metal-binding</keyword>
<dbReference type="InterPro" id="IPR051013">
    <property type="entry name" value="MBL_superfamily_lactonases"/>
</dbReference>
<dbReference type="AlphaFoldDB" id="A0A343JBD2"/>
<dbReference type="Proteomes" id="UP000264883">
    <property type="component" value="Chromosome"/>
</dbReference>
<protein>
    <recommendedName>
        <fullName evidence="7">Metallo-beta-lactamase domain-containing protein</fullName>
    </recommendedName>
</protein>
<evidence type="ECO:0000256" key="3">
    <source>
        <dbReference type="ARBA" id="ARBA00022723"/>
    </source>
</evidence>
<evidence type="ECO:0000256" key="1">
    <source>
        <dbReference type="ARBA" id="ARBA00001947"/>
    </source>
</evidence>
<evidence type="ECO:0000313" key="8">
    <source>
        <dbReference type="EMBL" id="ASW42840.1"/>
    </source>
</evidence>
<dbReference type="PANTHER" id="PTHR42978:SF2">
    <property type="entry name" value="102 KBASES UNSTABLE REGION: FROM 1 TO 119443"/>
    <property type="match status" value="1"/>
</dbReference>
<dbReference type="GO" id="GO:0016787">
    <property type="term" value="F:hydrolase activity"/>
    <property type="evidence" value="ECO:0007669"/>
    <property type="project" value="UniProtKB-KW"/>
</dbReference>
<comment type="cofactor">
    <cofactor evidence="1">
        <name>Zn(2+)</name>
        <dbReference type="ChEBI" id="CHEBI:29105"/>
    </cofactor>
</comment>
<feature type="transmembrane region" description="Helical" evidence="6">
    <location>
        <begin position="12"/>
        <end position="33"/>
    </location>
</feature>
<feature type="domain" description="Metallo-beta-lactamase" evidence="7">
    <location>
        <begin position="235"/>
        <end position="457"/>
    </location>
</feature>
<dbReference type="KEGG" id="cia:BEN51_04955"/>
<sequence>MTILLKTLKNLGKGLLLIISLWLLAIMSVVFYMKGINTILLIIYVILSLAANIGLLWPGIFKFINNGEKSRGTVLKFFVIPSTLLFTIFYAAVIFYIQDIPVILGILSAITIILMVIAFKSPESLSKSFVKKSKSFRFGLFGVPAIIFLVLMYISVPIVENYRTSILKQAEEERLQAIEASVKKTPVKDGKVKVYPLHVGDTILTYGQFYGGLDGWEGLTGYFKTLVNKDNITIPLYTYLIDHPKHGLFMIDAAINWEQANDHDGFYNHNYMVSRLLTVKDEYKLNIEQDLQVQVERLGYKLEDIKMVFMTHTHDDHAGGLRNIPNAKVIISKEDWEKGTSIYPYSFELAEDNMDLFTYDSIEYKSFPKSLDYFDDGSVILLPTPGHSPGHTSVLVKADEYDILFMGDTPYTLNHMSIDEVRQITLGGEETEKQLDSTRKLQQLVEDEPNTVMLFAHDYTSYQKELIEQFLEDGYLNEEELNNIRNYRFTLFDNDWNLKPGHMPYYIPPAKGQETGSVGFK</sequence>
<dbReference type="Pfam" id="PF00753">
    <property type="entry name" value="Lactamase_B"/>
    <property type="match status" value="1"/>
</dbReference>
<dbReference type="InterPro" id="IPR001279">
    <property type="entry name" value="Metallo-B-lactamas"/>
</dbReference>
<name>A0A343JBD2_9CLOT</name>
<evidence type="ECO:0000256" key="5">
    <source>
        <dbReference type="ARBA" id="ARBA00022833"/>
    </source>
</evidence>
<keyword evidence="9" id="KW-1185">Reference proteome</keyword>
<keyword evidence="5" id="KW-0862">Zinc</keyword>
<dbReference type="Gene3D" id="3.60.15.10">
    <property type="entry name" value="Ribonuclease Z/Hydroxyacylglutathione hydrolase-like"/>
    <property type="match status" value="1"/>
</dbReference>
<keyword evidence="6" id="KW-1133">Transmembrane helix</keyword>
<dbReference type="RefSeq" id="WP_164704088.1">
    <property type="nucleotide sequence ID" value="NZ_CP016786.1"/>
</dbReference>
<reference evidence="8 9" key="1">
    <citation type="submission" date="2016-08" db="EMBL/GenBank/DDBJ databases">
        <title>Complete Genome Sequence Of The Indigo Reducing Clostridium isatidis DSM15098.</title>
        <authorList>
            <person name="Little G.T."/>
            <person name="Minton N.P."/>
        </authorList>
    </citation>
    <scope>NUCLEOTIDE SEQUENCE [LARGE SCALE GENOMIC DNA]</scope>
    <source>
        <strain evidence="8 9">DSM 15098</strain>
    </source>
</reference>
<keyword evidence="6" id="KW-0812">Transmembrane</keyword>
<evidence type="ECO:0000256" key="6">
    <source>
        <dbReference type="SAM" id="Phobius"/>
    </source>
</evidence>